<name>A0A6C0J8M1_9ZZZZ</name>
<organism evidence="1">
    <name type="scientific">viral metagenome</name>
    <dbReference type="NCBI Taxonomy" id="1070528"/>
    <lineage>
        <taxon>unclassified sequences</taxon>
        <taxon>metagenomes</taxon>
        <taxon>organismal metagenomes</taxon>
    </lineage>
</organism>
<accession>A0A6C0J8M1</accession>
<protein>
    <submittedName>
        <fullName evidence="1">Uncharacterized protein</fullName>
    </submittedName>
</protein>
<dbReference type="EMBL" id="MN740351">
    <property type="protein sequence ID" value="QHU01992.1"/>
    <property type="molecule type" value="Genomic_DNA"/>
</dbReference>
<dbReference type="AlphaFoldDB" id="A0A6C0J8M1"/>
<evidence type="ECO:0000313" key="1">
    <source>
        <dbReference type="EMBL" id="QHU01992.1"/>
    </source>
</evidence>
<reference evidence="1" key="1">
    <citation type="journal article" date="2020" name="Nature">
        <title>Giant virus diversity and host interactions through global metagenomics.</title>
        <authorList>
            <person name="Schulz F."/>
            <person name="Roux S."/>
            <person name="Paez-Espino D."/>
            <person name="Jungbluth S."/>
            <person name="Walsh D.A."/>
            <person name="Denef V.J."/>
            <person name="McMahon K.D."/>
            <person name="Konstantinidis K.T."/>
            <person name="Eloe-Fadrosh E.A."/>
            <person name="Kyrpides N.C."/>
            <person name="Woyke T."/>
        </authorList>
    </citation>
    <scope>NUCLEOTIDE SEQUENCE</scope>
    <source>
        <strain evidence="1">GVMAG-M-3300025880-56</strain>
    </source>
</reference>
<proteinExistence type="predicted"/>
<sequence>MEIPTVKSTGPFGFNDRQVYNVEAIRIDYRACSLKKVIEEKLRKVFNGVLYSFRVDHHPKGVNERSMFYPYRTHMEVVGKKMFLRLLDSILEDFKQNILEHDKKEEVFNPNILEHKEKDTFAIRIYVRHIKTIHWTEITLKINKHSS</sequence>